<feature type="compositionally biased region" description="Basic and acidic residues" evidence="1">
    <location>
        <begin position="252"/>
        <end position="262"/>
    </location>
</feature>
<dbReference type="Proteomes" id="UP000654075">
    <property type="component" value="Unassembled WGS sequence"/>
</dbReference>
<feature type="compositionally biased region" description="Low complexity" evidence="1">
    <location>
        <begin position="123"/>
        <end position="140"/>
    </location>
</feature>
<evidence type="ECO:0000313" key="3">
    <source>
        <dbReference type="Proteomes" id="UP000654075"/>
    </source>
</evidence>
<keyword evidence="3" id="KW-1185">Reference proteome</keyword>
<dbReference type="OrthoDB" id="1562195at2759"/>
<name>A0A813H6S9_POLGL</name>
<feature type="compositionally biased region" description="Basic residues" evidence="1">
    <location>
        <begin position="263"/>
        <end position="272"/>
    </location>
</feature>
<dbReference type="AlphaFoldDB" id="A0A813H6S9"/>
<feature type="region of interest" description="Disordered" evidence="1">
    <location>
        <begin position="244"/>
        <end position="272"/>
    </location>
</feature>
<evidence type="ECO:0000313" key="2">
    <source>
        <dbReference type="EMBL" id="CAE8633356.1"/>
    </source>
</evidence>
<organism evidence="2 3">
    <name type="scientific">Polarella glacialis</name>
    <name type="common">Dinoflagellate</name>
    <dbReference type="NCBI Taxonomy" id="89957"/>
    <lineage>
        <taxon>Eukaryota</taxon>
        <taxon>Sar</taxon>
        <taxon>Alveolata</taxon>
        <taxon>Dinophyceae</taxon>
        <taxon>Suessiales</taxon>
        <taxon>Suessiaceae</taxon>
        <taxon>Polarella</taxon>
    </lineage>
</organism>
<protein>
    <submittedName>
        <fullName evidence="2">Uncharacterized protein</fullName>
    </submittedName>
</protein>
<comment type="caution">
    <text evidence="2">The sequence shown here is derived from an EMBL/GenBank/DDBJ whole genome shotgun (WGS) entry which is preliminary data.</text>
</comment>
<feature type="non-terminal residue" evidence="2">
    <location>
        <position position="1"/>
    </location>
</feature>
<accession>A0A813H6S9</accession>
<feature type="region of interest" description="Disordered" evidence="1">
    <location>
        <begin position="123"/>
        <end position="165"/>
    </location>
</feature>
<evidence type="ECO:0000256" key="1">
    <source>
        <dbReference type="SAM" id="MobiDB-lite"/>
    </source>
</evidence>
<dbReference type="EMBL" id="CAJNNV010030734">
    <property type="protein sequence ID" value="CAE8633356.1"/>
    <property type="molecule type" value="Genomic_DNA"/>
</dbReference>
<sequence>AGVMIQLMRILWDELRPQLGQQPKASPEVIMAFIEPFIVLAEWSYSDALVKSIHEFVIRRAPPDLLDPLSKRVLTGAANADIPKKCRQFLYDSADELDKLSKQRPENASPLLKMAVAKAAVSKTASSPKTGSPKAPAASSKSEEGTKKGRIKKKKKGNSDKLMMSPLMLPKAATPIAHLKPKARVVEGLKKKGLKKASNGKRIEADSLPAGAKAKKEIAATSSKGKKRKVAFDLDANKVVKFKGRQPVASGKSEKASGDAGKRRTALKKKKL</sequence>
<reference evidence="2" key="1">
    <citation type="submission" date="2021-02" db="EMBL/GenBank/DDBJ databases">
        <authorList>
            <person name="Dougan E. K."/>
            <person name="Rhodes N."/>
            <person name="Thang M."/>
            <person name="Chan C."/>
        </authorList>
    </citation>
    <scope>NUCLEOTIDE SEQUENCE</scope>
</reference>
<proteinExistence type="predicted"/>
<gene>
    <name evidence="2" type="ORF">PGLA1383_LOCUS49252</name>
</gene>